<keyword evidence="3 4" id="KW-0833">Ubl conjugation pathway</keyword>
<evidence type="ECO:0000259" key="5">
    <source>
        <dbReference type="Pfam" id="PF01466"/>
    </source>
</evidence>
<comment type="caution">
    <text evidence="7">The sequence shown here is derived from an EMBL/GenBank/DDBJ whole genome shotgun (WGS) entry which is preliminary data.</text>
</comment>
<dbReference type="InterPro" id="IPR016897">
    <property type="entry name" value="SKP1"/>
</dbReference>
<dbReference type="Pfam" id="PF01466">
    <property type="entry name" value="Skp1"/>
    <property type="match status" value="1"/>
</dbReference>
<dbReference type="GO" id="GO:0016567">
    <property type="term" value="P:protein ubiquitination"/>
    <property type="evidence" value="ECO:0007669"/>
    <property type="project" value="UniProtKB-UniRule"/>
</dbReference>
<protein>
    <recommendedName>
        <fullName evidence="4">SKP1-like protein</fullName>
    </recommendedName>
</protein>
<dbReference type="AlphaFoldDB" id="A0A8J5G9D2"/>
<evidence type="ECO:0000313" key="7">
    <source>
        <dbReference type="EMBL" id="KAG6498319.1"/>
    </source>
</evidence>
<evidence type="ECO:0000256" key="1">
    <source>
        <dbReference type="ARBA" id="ARBA00004906"/>
    </source>
</evidence>
<dbReference type="InterPro" id="IPR036296">
    <property type="entry name" value="SKP1-like_dim_sf"/>
</dbReference>
<dbReference type="SUPFAM" id="SSF81382">
    <property type="entry name" value="Skp1 dimerisation domain-like"/>
    <property type="match status" value="1"/>
</dbReference>
<evidence type="ECO:0000256" key="2">
    <source>
        <dbReference type="ARBA" id="ARBA00009993"/>
    </source>
</evidence>
<dbReference type="PANTHER" id="PTHR11165">
    <property type="entry name" value="SKP1"/>
    <property type="match status" value="1"/>
</dbReference>
<dbReference type="Gene3D" id="3.30.710.10">
    <property type="entry name" value="Potassium Channel Kv1.1, Chain A"/>
    <property type="match status" value="1"/>
</dbReference>
<proteinExistence type="inferred from homology"/>
<dbReference type="PIRSF" id="PIRSF028729">
    <property type="entry name" value="E3_ubiquit_lig_SCF_Skp"/>
    <property type="match status" value="1"/>
</dbReference>
<feature type="domain" description="SKP1 component POZ" evidence="6">
    <location>
        <begin position="1"/>
        <end position="57"/>
    </location>
</feature>
<evidence type="ECO:0000256" key="3">
    <source>
        <dbReference type="ARBA" id="ARBA00022786"/>
    </source>
</evidence>
<comment type="subunit">
    <text evidence="4">Part of a SCF (SKP1-cullin-F-box) protein ligase complex.</text>
</comment>
<comment type="similarity">
    <text evidence="2 4">Belongs to the SKP1 family.</text>
</comment>
<dbReference type="GO" id="GO:0009867">
    <property type="term" value="P:jasmonic acid mediated signaling pathway"/>
    <property type="evidence" value="ECO:0007669"/>
    <property type="project" value="UniProtKB-ARBA"/>
</dbReference>
<dbReference type="InterPro" id="IPR011333">
    <property type="entry name" value="SKP1/BTB/POZ_sf"/>
</dbReference>
<dbReference type="SUPFAM" id="SSF54695">
    <property type="entry name" value="POZ domain"/>
    <property type="match status" value="1"/>
</dbReference>
<dbReference type="EMBL" id="JACMSC010000012">
    <property type="protein sequence ID" value="KAG6498319.1"/>
    <property type="molecule type" value="Genomic_DNA"/>
</dbReference>
<reference evidence="7 8" key="1">
    <citation type="submission" date="2020-08" db="EMBL/GenBank/DDBJ databases">
        <title>Plant Genome Project.</title>
        <authorList>
            <person name="Zhang R.-G."/>
        </authorList>
    </citation>
    <scope>NUCLEOTIDE SEQUENCE [LARGE SCALE GENOMIC DNA]</scope>
    <source>
        <tissue evidence="7">Rhizome</tissue>
    </source>
</reference>
<dbReference type="GO" id="GO:0006511">
    <property type="term" value="P:ubiquitin-dependent protein catabolic process"/>
    <property type="evidence" value="ECO:0007669"/>
    <property type="project" value="InterPro"/>
</dbReference>
<comment type="pathway">
    <text evidence="1 4">Protein modification; protein ubiquitination.</text>
</comment>
<name>A0A8J5G9D2_ZINOF</name>
<dbReference type="InterPro" id="IPR016073">
    <property type="entry name" value="Skp1_comp_POZ"/>
</dbReference>
<gene>
    <name evidence="7" type="ORF">ZIOFF_046231</name>
</gene>
<evidence type="ECO:0000256" key="4">
    <source>
        <dbReference type="PIRNR" id="PIRNR028729"/>
    </source>
</evidence>
<comment type="function">
    <text evidence="4">Involved in ubiquitination and subsequent proteasomal degradation of target proteins. Together with CUL1, RBX1 and a F-box protein, it forms a SCF E3 ubiquitin ligase complex. The functional specificity of this complex depends on the type of F-box protein. In the SCF complex, it serves as an adapter that links the F-box protein to CUL1.</text>
</comment>
<dbReference type="InterPro" id="IPR001232">
    <property type="entry name" value="SKP1-like"/>
</dbReference>
<evidence type="ECO:0000259" key="6">
    <source>
        <dbReference type="Pfam" id="PF03931"/>
    </source>
</evidence>
<keyword evidence="8" id="KW-1185">Reference proteome</keyword>
<dbReference type="InterPro" id="IPR016072">
    <property type="entry name" value="Skp1_comp_dimer"/>
</dbReference>
<dbReference type="Pfam" id="PF03931">
    <property type="entry name" value="Skp1_POZ"/>
    <property type="match status" value="1"/>
</dbReference>
<sequence>MIKLVSSDGAEFEVEEEVAFQSKIIKDIVADADDVIPLPSVSSKVLIQVIEYCRKHAAVNSFPLSPSSSTAAAASSSSSISSKPVSDPALRAWDNEFVKLNNSSLFDIVIVRTEEEAFPFSPFHDYSAANYLDIEELVDLVLETVADRIKGKQAQEIRRQFNIENDFTPEEEEALRRENSWAFQNN</sequence>
<organism evidence="7 8">
    <name type="scientific">Zingiber officinale</name>
    <name type="common">Ginger</name>
    <name type="synonym">Amomum zingiber</name>
    <dbReference type="NCBI Taxonomy" id="94328"/>
    <lineage>
        <taxon>Eukaryota</taxon>
        <taxon>Viridiplantae</taxon>
        <taxon>Streptophyta</taxon>
        <taxon>Embryophyta</taxon>
        <taxon>Tracheophyta</taxon>
        <taxon>Spermatophyta</taxon>
        <taxon>Magnoliopsida</taxon>
        <taxon>Liliopsida</taxon>
        <taxon>Zingiberales</taxon>
        <taxon>Zingiberaceae</taxon>
        <taxon>Zingiber</taxon>
    </lineage>
</organism>
<feature type="domain" description="SKP1 component dimerisation" evidence="5">
    <location>
        <begin position="136"/>
        <end position="182"/>
    </location>
</feature>
<dbReference type="Proteomes" id="UP000734854">
    <property type="component" value="Unassembled WGS sequence"/>
</dbReference>
<accession>A0A8J5G9D2</accession>
<dbReference type="UniPathway" id="UPA00143"/>
<dbReference type="SMART" id="SM00512">
    <property type="entry name" value="Skp1"/>
    <property type="match status" value="1"/>
</dbReference>
<evidence type="ECO:0000313" key="8">
    <source>
        <dbReference type="Proteomes" id="UP000734854"/>
    </source>
</evidence>